<reference evidence="1" key="2">
    <citation type="submission" date="2020-09" db="EMBL/GenBank/DDBJ databases">
        <authorList>
            <person name="Sun Q."/>
            <person name="Ohkuma M."/>
        </authorList>
    </citation>
    <scope>NUCLEOTIDE SEQUENCE</scope>
    <source>
        <strain evidence="1">JCM 4815</strain>
    </source>
</reference>
<sequence length="84" mass="9053">MLGEDGLFSTTDAMYMKQSAARKVPPQPQSPRVLDGLARTLHSRALTDGRPGVAHKLTYVFGNAQCAGCDAVFSVEEAITTRWG</sequence>
<evidence type="ECO:0000313" key="2">
    <source>
        <dbReference type="Proteomes" id="UP000622166"/>
    </source>
</evidence>
<proteinExistence type="predicted"/>
<comment type="caution">
    <text evidence="1">The sequence shown here is derived from an EMBL/GenBank/DDBJ whole genome shotgun (WGS) entry which is preliminary data.</text>
</comment>
<dbReference type="Proteomes" id="UP000622166">
    <property type="component" value="Unassembled WGS sequence"/>
</dbReference>
<accession>A0A918UCE2</accession>
<dbReference type="AlphaFoldDB" id="A0A918UCE2"/>
<name>A0A918UCE2_9ACTN</name>
<keyword evidence="2" id="KW-1185">Reference proteome</keyword>
<protein>
    <submittedName>
        <fullName evidence="1">Uncharacterized protein</fullName>
    </submittedName>
</protein>
<evidence type="ECO:0000313" key="1">
    <source>
        <dbReference type="EMBL" id="GGY88686.1"/>
    </source>
</evidence>
<gene>
    <name evidence="1" type="ORF">GCM10010365_03440</name>
</gene>
<reference evidence="1" key="1">
    <citation type="journal article" date="2014" name="Int. J. Syst. Evol. Microbiol.">
        <title>Complete genome sequence of Corynebacterium casei LMG S-19264T (=DSM 44701T), isolated from a smear-ripened cheese.</title>
        <authorList>
            <consortium name="US DOE Joint Genome Institute (JGI-PGF)"/>
            <person name="Walter F."/>
            <person name="Albersmeier A."/>
            <person name="Kalinowski J."/>
            <person name="Ruckert C."/>
        </authorList>
    </citation>
    <scope>NUCLEOTIDE SEQUENCE</scope>
    <source>
        <strain evidence="1">JCM 4815</strain>
    </source>
</reference>
<organism evidence="1 2">
    <name type="scientific">Streptomyces poonensis</name>
    <dbReference type="NCBI Taxonomy" id="68255"/>
    <lineage>
        <taxon>Bacteria</taxon>
        <taxon>Bacillati</taxon>
        <taxon>Actinomycetota</taxon>
        <taxon>Actinomycetes</taxon>
        <taxon>Kitasatosporales</taxon>
        <taxon>Streptomycetaceae</taxon>
        <taxon>Streptomyces</taxon>
    </lineage>
</organism>
<dbReference type="EMBL" id="BMVW01000001">
    <property type="protein sequence ID" value="GGY88686.1"/>
    <property type="molecule type" value="Genomic_DNA"/>
</dbReference>